<evidence type="ECO:0000313" key="3">
    <source>
        <dbReference type="Proteomes" id="UP000006038"/>
    </source>
</evidence>
<dbReference type="Gramene" id="OB10G21040.1">
    <property type="protein sequence ID" value="OB10G21040.1"/>
    <property type="gene ID" value="OB10G21040"/>
</dbReference>
<dbReference type="PANTHER" id="PTHR22426">
    <property type="entry name" value="ARGININE_SERINE-RICH COILED-COIL PROTEIN 2"/>
    <property type="match status" value="1"/>
</dbReference>
<sequence>MNQELTSCGGTIGSADCKMNSKRRRSHSPVEHMEGNGKESEVSGRKDDTRDLENDTSNARSGRGQEYVRHSDRHSSGAPRESRRHDDYRRYHDKRADDNDRGHRTSRSERESRADTYYDRTKRDGTSDRSRGDWRNVDSRYDDKLVRREHRSKNQERQDPSRDYPRYDGEHDKYSDGRKQGHNSRRYPEEKESKNKETAKQEEALNKRTGKEIEKMSSIAEPEARIREKRSLFSSVGPDFENAQLNDKVDTSRKIPSLDCSKDGVMINSASVFKDGGIVNSVDAAKVAAMKAAELVNKNLVGFGVGAGRLSTDQKKKLLWGNKKSNPPESSTHWDSNMFSDRERQEKFNKLMSLRMPWWLWPVVGSEEQQLSPGEQQGRQQGRGLVGCQEAGGAGHRPGEALHSWPAPERRPDRGSWPVVVEWPALSCSCYRIGQLWSSFRAHIAGMCGCLTGFSPVELQLVCFVLAPELLFLRDALTTVKGADKLASHACLSSHAICCFQLLLLCRRMMKLKCILAKTSSSSGLREV</sequence>
<organism evidence="2">
    <name type="scientific">Oryza brachyantha</name>
    <name type="common">malo sina</name>
    <dbReference type="NCBI Taxonomy" id="4533"/>
    <lineage>
        <taxon>Eukaryota</taxon>
        <taxon>Viridiplantae</taxon>
        <taxon>Streptophyta</taxon>
        <taxon>Embryophyta</taxon>
        <taxon>Tracheophyta</taxon>
        <taxon>Spermatophyta</taxon>
        <taxon>Magnoliopsida</taxon>
        <taxon>Liliopsida</taxon>
        <taxon>Poales</taxon>
        <taxon>Poaceae</taxon>
        <taxon>BOP clade</taxon>
        <taxon>Oryzoideae</taxon>
        <taxon>Oryzeae</taxon>
        <taxon>Oryzinae</taxon>
        <taxon>Oryza</taxon>
    </lineage>
</organism>
<reference evidence="2" key="2">
    <citation type="submission" date="2013-04" db="UniProtKB">
        <authorList>
            <consortium name="EnsemblPlants"/>
        </authorList>
    </citation>
    <scope>IDENTIFICATION</scope>
</reference>
<dbReference type="AlphaFoldDB" id="J3N3K6"/>
<accession>J3N3K6</accession>
<evidence type="ECO:0008006" key="4">
    <source>
        <dbReference type="Google" id="ProtNLM"/>
    </source>
</evidence>
<feature type="compositionally biased region" description="Basic and acidic residues" evidence="1">
    <location>
        <begin position="28"/>
        <end position="53"/>
    </location>
</feature>
<dbReference type="PANTHER" id="PTHR22426:SF2">
    <property type="entry name" value="ARGININE_SERINE-RICH COILED-COIL PROTEIN 2"/>
    <property type="match status" value="1"/>
</dbReference>
<dbReference type="EnsemblPlants" id="OB10G21040.1">
    <property type="protein sequence ID" value="OB10G21040.1"/>
    <property type="gene ID" value="OB10G21040"/>
</dbReference>
<dbReference type="HOGENOM" id="CLU_046511_0_0_1"/>
<protein>
    <recommendedName>
        <fullName evidence="4">Small acidic protein-like domain-containing protein</fullName>
    </recommendedName>
</protein>
<evidence type="ECO:0000256" key="1">
    <source>
        <dbReference type="SAM" id="MobiDB-lite"/>
    </source>
</evidence>
<keyword evidence="3" id="KW-1185">Reference proteome</keyword>
<dbReference type="Proteomes" id="UP000006038">
    <property type="component" value="Chromosome 10"/>
</dbReference>
<dbReference type="eggNOG" id="ENOG502QRYB">
    <property type="taxonomic scope" value="Eukaryota"/>
</dbReference>
<dbReference type="STRING" id="4533.J3N3K6"/>
<proteinExistence type="predicted"/>
<evidence type="ECO:0000313" key="2">
    <source>
        <dbReference type="EnsemblPlants" id="OB10G21040.1"/>
    </source>
</evidence>
<feature type="region of interest" description="Disordered" evidence="1">
    <location>
        <begin position="1"/>
        <end position="222"/>
    </location>
</feature>
<feature type="compositionally biased region" description="Basic and acidic residues" evidence="1">
    <location>
        <begin position="186"/>
        <end position="215"/>
    </location>
</feature>
<feature type="compositionally biased region" description="Basic and acidic residues" evidence="1">
    <location>
        <begin position="66"/>
        <end position="179"/>
    </location>
</feature>
<reference evidence="2" key="1">
    <citation type="journal article" date="2013" name="Nat. Commun.">
        <title>Whole-genome sequencing of Oryza brachyantha reveals mechanisms underlying Oryza genome evolution.</title>
        <authorList>
            <person name="Chen J."/>
            <person name="Huang Q."/>
            <person name="Gao D."/>
            <person name="Wang J."/>
            <person name="Lang Y."/>
            <person name="Liu T."/>
            <person name="Li B."/>
            <person name="Bai Z."/>
            <person name="Luis Goicoechea J."/>
            <person name="Liang C."/>
            <person name="Chen C."/>
            <person name="Zhang W."/>
            <person name="Sun S."/>
            <person name="Liao Y."/>
            <person name="Zhang X."/>
            <person name="Yang L."/>
            <person name="Song C."/>
            <person name="Wang M."/>
            <person name="Shi J."/>
            <person name="Liu G."/>
            <person name="Liu J."/>
            <person name="Zhou H."/>
            <person name="Zhou W."/>
            <person name="Yu Q."/>
            <person name="An N."/>
            <person name="Chen Y."/>
            <person name="Cai Q."/>
            <person name="Wang B."/>
            <person name="Liu B."/>
            <person name="Min J."/>
            <person name="Huang Y."/>
            <person name="Wu H."/>
            <person name="Li Z."/>
            <person name="Zhang Y."/>
            <person name="Yin Y."/>
            <person name="Song W."/>
            <person name="Jiang J."/>
            <person name="Jackson S.A."/>
            <person name="Wing R.A."/>
            <person name="Wang J."/>
            <person name="Chen M."/>
        </authorList>
    </citation>
    <scope>NUCLEOTIDE SEQUENCE [LARGE SCALE GENOMIC DNA]</scope>
    <source>
        <strain evidence="2">cv. IRGC 101232</strain>
    </source>
</reference>
<name>J3N3K6_ORYBR</name>
<feature type="compositionally biased region" description="Low complexity" evidence="1">
    <location>
        <begin position="374"/>
        <end position="389"/>
    </location>
</feature>
<feature type="region of interest" description="Disordered" evidence="1">
    <location>
        <begin position="370"/>
        <end position="412"/>
    </location>
</feature>